<dbReference type="OrthoDB" id="2637024at2759"/>
<dbReference type="EMBL" id="KV425561">
    <property type="protein sequence ID" value="KZT27647.1"/>
    <property type="molecule type" value="Genomic_DNA"/>
</dbReference>
<proteinExistence type="predicted"/>
<dbReference type="AlphaFoldDB" id="A0A165U4X4"/>
<sequence>MLRRTEPTYPSFSLVVNAASEDPYDLPPYQPYVGRHTHPYSACCRTRTEDPLTSTVEYRYEDQSLPDDPSVIPELSWSDFWAPDEVAANLQAALENRDTTRGSISRRRRFSDLVIDLAHIVVRKCSVKLFKRRRKTNAQQT</sequence>
<name>A0A165U4X4_9AGAM</name>
<reference evidence="1 2" key="1">
    <citation type="journal article" date="2016" name="Mol. Biol. Evol.">
        <title>Comparative Genomics of Early-Diverging Mushroom-Forming Fungi Provides Insights into the Origins of Lignocellulose Decay Capabilities.</title>
        <authorList>
            <person name="Nagy L.G."/>
            <person name="Riley R."/>
            <person name="Tritt A."/>
            <person name="Adam C."/>
            <person name="Daum C."/>
            <person name="Floudas D."/>
            <person name="Sun H."/>
            <person name="Yadav J.S."/>
            <person name="Pangilinan J."/>
            <person name="Larsson K.H."/>
            <person name="Matsuura K."/>
            <person name="Barry K."/>
            <person name="Labutti K."/>
            <person name="Kuo R."/>
            <person name="Ohm R.A."/>
            <person name="Bhattacharya S.S."/>
            <person name="Shirouzu T."/>
            <person name="Yoshinaga Y."/>
            <person name="Martin F.M."/>
            <person name="Grigoriev I.V."/>
            <person name="Hibbett D.S."/>
        </authorList>
    </citation>
    <scope>NUCLEOTIDE SEQUENCE [LARGE SCALE GENOMIC DNA]</scope>
    <source>
        <strain evidence="1 2">HHB14362 ss-1</strain>
    </source>
</reference>
<dbReference type="InParanoid" id="A0A165U4X4"/>
<keyword evidence="2" id="KW-1185">Reference proteome</keyword>
<gene>
    <name evidence="1" type="ORF">NEOLEDRAFT_1190163</name>
</gene>
<organism evidence="1 2">
    <name type="scientific">Neolentinus lepideus HHB14362 ss-1</name>
    <dbReference type="NCBI Taxonomy" id="1314782"/>
    <lineage>
        <taxon>Eukaryota</taxon>
        <taxon>Fungi</taxon>
        <taxon>Dikarya</taxon>
        <taxon>Basidiomycota</taxon>
        <taxon>Agaricomycotina</taxon>
        <taxon>Agaricomycetes</taxon>
        <taxon>Gloeophyllales</taxon>
        <taxon>Gloeophyllaceae</taxon>
        <taxon>Neolentinus</taxon>
    </lineage>
</organism>
<evidence type="ECO:0000313" key="1">
    <source>
        <dbReference type="EMBL" id="KZT27647.1"/>
    </source>
</evidence>
<protein>
    <submittedName>
        <fullName evidence="1">Uncharacterized protein</fullName>
    </submittedName>
</protein>
<evidence type="ECO:0000313" key="2">
    <source>
        <dbReference type="Proteomes" id="UP000076761"/>
    </source>
</evidence>
<accession>A0A165U4X4</accession>
<dbReference type="Proteomes" id="UP000076761">
    <property type="component" value="Unassembled WGS sequence"/>
</dbReference>